<keyword evidence="2" id="KW-1185">Reference proteome</keyword>
<dbReference type="EMBL" id="AGAZ01000002">
    <property type="protein sequence ID" value="EGZ51345.1"/>
    <property type="molecule type" value="Genomic_DNA"/>
</dbReference>
<dbReference type="AlphaFoldDB" id="G4CLY7"/>
<gene>
    <name evidence="1" type="primary">fabB</name>
    <name evidence="1" type="ORF">HMPREF9370_0096</name>
</gene>
<comment type="caution">
    <text evidence="1">The sequence shown here is derived from an EMBL/GenBank/DDBJ whole genome shotgun (WGS) entry which is preliminary data.</text>
</comment>
<dbReference type="GO" id="GO:0008253">
    <property type="term" value="F:5'-nucleotidase activity"/>
    <property type="evidence" value="ECO:0007669"/>
    <property type="project" value="UniProtKB-EC"/>
</dbReference>
<dbReference type="STRING" id="1030841.HMPREF9370_0096"/>
<keyword evidence="1" id="KW-0378">Hydrolase</keyword>
<protein>
    <submittedName>
        <fullName evidence="1">5'-nucleotidase SurE</fullName>
        <ecNumber evidence="1">3.1.3.5</ecNumber>
    </submittedName>
</protein>
<dbReference type="Proteomes" id="UP000005336">
    <property type="component" value="Unassembled WGS sequence"/>
</dbReference>
<name>G4CLY7_9NEIS</name>
<dbReference type="PATRIC" id="fig|1030841.3.peg.105"/>
<evidence type="ECO:0000313" key="2">
    <source>
        <dbReference type="Proteomes" id="UP000005336"/>
    </source>
</evidence>
<proteinExistence type="predicted"/>
<dbReference type="EC" id="3.1.3.5" evidence="1"/>
<sequence length="49" mass="5259">MATKPSTLNKPPDLNLGGFHCGKQECLSESLSFAETRAACFQADILGIF</sequence>
<organism evidence="1 2">
    <name type="scientific">Neisseria wadsworthii 9715</name>
    <dbReference type="NCBI Taxonomy" id="1030841"/>
    <lineage>
        <taxon>Bacteria</taxon>
        <taxon>Pseudomonadati</taxon>
        <taxon>Pseudomonadota</taxon>
        <taxon>Betaproteobacteria</taxon>
        <taxon>Neisseriales</taxon>
        <taxon>Neisseriaceae</taxon>
        <taxon>Neisseria</taxon>
    </lineage>
</organism>
<reference evidence="1 2" key="1">
    <citation type="submission" date="2011-06" db="EMBL/GenBank/DDBJ databases">
        <authorList>
            <person name="Muzny D."/>
            <person name="Qin X."/>
            <person name="Deng J."/>
            <person name="Jiang H."/>
            <person name="Liu Y."/>
            <person name="Qu J."/>
            <person name="Song X.-Z."/>
            <person name="Zhang L."/>
            <person name="Thornton R."/>
            <person name="Coyle M."/>
            <person name="Francisco L."/>
            <person name="Jackson L."/>
            <person name="Javaid M."/>
            <person name="Korchina V."/>
            <person name="Kovar C."/>
            <person name="Mata R."/>
            <person name="Mathew T."/>
            <person name="Ngo R."/>
            <person name="Nguyen L."/>
            <person name="Nguyen N."/>
            <person name="Okwuonu G."/>
            <person name="Ongeri F."/>
            <person name="Pham C."/>
            <person name="Simmons D."/>
            <person name="Wilczek-Boney K."/>
            <person name="Hale W."/>
            <person name="Jakkamsetti A."/>
            <person name="Pham P."/>
            <person name="Ruth R."/>
            <person name="San Lucas F."/>
            <person name="Warren J."/>
            <person name="Zhang J."/>
            <person name="Zhao Z."/>
            <person name="Zhou C."/>
            <person name="Zhu D."/>
            <person name="Lee S."/>
            <person name="Bess C."/>
            <person name="Blankenburg K."/>
            <person name="Forbes L."/>
            <person name="Fu Q."/>
            <person name="Gubbala S."/>
            <person name="Hirani K."/>
            <person name="Jayaseelan J.C."/>
            <person name="Lara F."/>
            <person name="Munidasa M."/>
            <person name="Palculict T."/>
            <person name="Patil S."/>
            <person name="Pu L.-L."/>
            <person name="Saada N."/>
            <person name="Tang L."/>
            <person name="Weissenberger G."/>
            <person name="Zhu Y."/>
            <person name="Hemphill L."/>
            <person name="Shang Y."/>
            <person name="Youmans B."/>
            <person name="Ayvaz T."/>
            <person name="Ross M."/>
            <person name="Santibanez J."/>
            <person name="Aqrawi P."/>
            <person name="Gross S."/>
            <person name="Joshi V."/>
            <person name="Fowler G."/>
            <person name="Nazareth L."/>
            <person name="Reid J."/>
            <person name="Worley K."/>
            <person name="Petrosino J."/>
            <person name="Highlander S."/>
            <person name="Gibbs R."/>
        </authorList>
    </citation>
    <scope>NUCLEOTIDE SEQUENCE [LARGE SCALE GENOMIC DNA]</scope>
    <source>
        <strain evidence="1 2">9715</strain>
    </source>
</reference>
<evidence type="ECO:0000313" key="1">
    <source>
        <dbReference type="EMBL" id="EGZ51345.1"/>
    </source>
</evidence>
<dbReference type="HOGENOM" id="CLU_3138192_0_0_4"/>
<accession>G4CLY7</accession>